<dbReference type="STRING" id="1549748.WH95_00810"/>
<comment type="subcellular location">
    <subcellularLocation>
        <location evidence="1">Cell inner membrane</location>
        <topology evidence="1">Multi-pass membrane protein</topology>
    </subcellularLocation>
    <subcellularLocation>
        <location evidence="9">Cell membrane</location>
        <topology evidence="9">Multi-pass membrane protein</topology>
    </subcellularLocation>
</comment>
<dbReference type="PANTHER" id="PTHR30614">
    <property type="entry name" value="MEMBRANE COMPONENT OF AMINO ACID ABC TRANSPORTER"/>
    <property type="match status" value="1"/>
</dbReference>
<feature type="transmembrane region" description="Helical" evidence="9">
    <location>
        <begin position="190"/>
        <end position="213"/>
    </location>
</feature>
<dbReference type="CDD" id="cd06261">
    <property type="entry name" value="TM_PBP2"/>
    <property type="match status" value="1"/>
</dbReference>
<dbReference type="OrthoDB" id="7341446at2"/>
<evidence type="ECO:0000256" key="3">
    <source>
        <dbReference type="ARBA" id="ARBA00022448"/>
    </source>
</evidence>
<dbReference type="InterPro" id="IPR035906">
    <property type="entry name" value="MetI-like_sf"/>
</dbReference>
<evidence type="ECO:0000256" key="1">
    <source>
        <dbReference type="ARBA" id="ARBA00004429"/>
    </source>
</evidence>
<evidence type="ECO:0000256" key="7">
    <source>
        <dbReference type="ARBA" id="ARBA00022989"/>
    </source>
</evidence>
<feature type="transmembrane region" description="Helical" evidence="9">
    <location>
        <begin position="20"/>
        <end position="45"/>
    </location>
</feature>
<evidence type="ECO:0000313" key="12">
    <source>
        <dbReference type="Proteomes" id="UP000034491"/>
    </source>
</evidence>
<gene>
    <name evidence="11" type="ORF">WH95_00810</name>
</gene>
<dbReference type="PANTHER" id="PTHR30614:SF0">
    <property type="entry name" value="L-CYSTINE TRANSPORT SYSTEM PERMEASE PROTEIN TCYL"/>
    <property type="match status" value="1"/>
</dbReference>
<evidence type="ECO:0000256" key="5">
    <source>
        <dbReference type="ARBA" id="ARBA00022692"/>
    </source>
</evidence>
<proteinExistence type="inferred from homology"/>
<dbReference type="AlphaFoldDB" id="A0A0M2RA27"/>
<evidence type="ECO:0000256" key="2">
    <source>
        <dbReference type="ARBA" id="ARBA00010072"/>
    </source>
</evidence>
<dbReference type="Proteomes" id="UP000034491">
    <property type="component" value="Unassembled WGS sequence"/>
</dbReference>
<feature type="transmembrane region" description="Helical" evidence="9">
    <location>
        <begin position="73"/>
        <end position="99"/>
    </location>
</feature>
<dbReference type="InterPro" id="IPR043429">
    <property type="entry name" value="ArtM/GltK/GlnP/TcyL/YhdX-like"/>
</dbReference>
<dbReference type="GO" id="GO:0043190">
    <property type="term" value="C:ATP-binding cassette (ABC) transporter complex"/>
    <property type="evidence" value="ECO:0007669"/>
    <property type="project" value="InterPro"/>
</dbReference>
<dbReference type="PROSITE" id="PS50928">
    <property type="entry name" value="ABC_TM1"/>
    <property type="match status" value="1"/>
</dbReference>
<evidence type="ECO:0000256" key="8">
    <source>
        <dbReference type="ARBA" id="ARBA00023136"/>
    </source>
</evidence>
<feature type="domain" description="ABC transmembrane type-1" evidence="10">
    <location>
        <begin position="21"/>
        <end position="209"/>
    </location>
</feature>
<dbReference type="EMBL" id="LANI01000001">
    <property type="protein sequence ID" value="KKJ78662.1"/>
    <property type="molecule type" value="Genomic_DNA"/>
</dbReference>
<dbReference type="NCBIfam" id="TIGR01726">
    <property type="entry name" value="HEQRo_perm_3TM"/>
    <property type="match status" value="1"/>
</dbReference>
<protein>
    <submittedName>
        <fullName evidence="11">ABC transporter permease</fullName>
    </submittedName>
</protein>
<dbReference type="RefSeq" id="WP_046501697.1">
    <property type="nucleotide sequence ID" value="NZ_CBDDLU010000011.1"/>
</dbReference>
<accession>A0A0M2RA27</accession>
<evidence type="ECO:0000256" key="9">
    <source>
        <dbReference type="RuleBase" id="RU363032"/>
    </source>
</evidence>
<dbReference type="Pfam" id="PF00528">
    <property type="entry name" value="BPD_transp_1"/>
    <property type="match status" value="1"/>
</dbReference>
<reference evidence="11 12" key="1">
    <citation type="submission" date="2015-03" db="EMBL/GenBank/DDBJ databases">
        <title>Genome sequence of Kiloniella sp. P1-1, isolated from the gut microflora of Pacific white shrimp, Penaeus vannamei.</title>
        <authorList>
            <person name="Shao Z."/>
            <person name="Wang L."/>
            <person name="Li X."/>
        </authorList>
    </citation>
    <scope>NUCLEOTIDE SEQUENCE [LARGE SCALE GENOMIC DNA]</scope>
    <source>
        <strain evidence="11 12">P1-1</strain>
    </source>
</reference>
<evidence type="ECO:0000256" key="4">
    <source>
        <dbReference type="ARBA" id="ARBA00022475"/>
    </source>
</evidence>
<dbReference type="GO" id="GO:0015184">
    <property type="term" value="F:L-cystine transmembrane transporter activity"/>
    <property type="evidence" value="ECO:0007669"/>
    <property type="project" value="TreeGrafter"/>
</dbReference>
<evidence type="ECO:0000313" key="11">
    <source>
        <dbReference type="EMBL" id="KKJ78662.1"/>
    </source>
</evidence>
<evidence type="ECO:0000256" key="6">
    <source>
        <dbReference type="ARBA" id="ARBA00022970"/>
    </source>
</evidence>
<dbReference type="Gene3D" id="1.10.3720.10">
    <property type="entry name" value="MetI-like"/>
    <property type="match status" value="1"/>
</dbReference>
<dbReference type="InterPro" id="IPR000515">
    <property type="entry name" value="MetI-like"/>
</dbReference>
<comment type="caution">
    <text evidence="11">The sequence shown here is derived from an EMBL/GenBank/DDBJ whole genome shotgun (WGS) entry which is preliminary data.</text>
</comment>
<keyword evidence="5 9" id="KW-0812">Transmembrane</keyword>
<organism evidence="11 12">
    <name type="scientific">Kiloniella litopenaei</name>
    <dbReference type="NCBI Taxonomy" id="1549748"/>
    <lineage>
        <taxon>Bacteria</taxon>
        <taxon>Pseudomonadati</taxon>
        <taxon>Pseudomonadota</taxon>
        <taxon>Alphaproteobacteria</taxon>
        <taxon>Rhodospirillales</taxon>
        <taxon>Kiloniellaceae</taxon>
        <taxon>Kiloniella</taxon>
    </lineage>
</organism>
<sequence length="219" mass="24664">MDYNFHWRPVFRKLPELLEAGLLTLEVAVLSMLLGITIGLGLALLRMKGPTPLRQIATTWVEIARNTPALFQLFFFGFGLGAFGLHLSPYLIVLAGLTFNNAGYLAENFRGGFLAVPDTQVRAARSLGMTAIQTYVRIIIPQVLKIVYHPMTNQMVWAVLMSSLGMLVGFRELSGETQFFASKTYRIFEYFAVTAVIYYVIVKIILLASNLVARRLFRY</sequence>
<dbReference type="InterPro" id="IPR010065">
    <property type="entry name" value="AA_ABC_transptr_permease_3TM"/>
</dbReference>
<keyword evidence="4" id="KW-1003">Cell membrane</keyword>
<keyword evidence="12" id="KW-1185">Reference proteome</keyword>
<evidence type="ECO:0000259" key="10">
    <source>
        <dbReference type="PROSITE" id="PS50928"/>
    </source>
</evidence>
<dbReference type="PATRIC" id="fig|1549748.8.peg.169"/>
<keyword evidence="8 9" id="KW-0472">Membrane</keyword>
<comment type="similarity">
    <text evidence="2">Belongs to the binding-protein-dependent transport system permease family. HisMQ subfamily.</text>
</comment>
<keyword evidence="6" id="KW-0029">Amino-acid transport</keyword>
<keyword evidence="3 9" id="KW-0813">Transport</keyword>
<keyword evidence="7 9" id="KW-1133">Transmembrane helix</keyword>
<name>A0A0M2RA27_9PROT</name>
<dbReference type="SUPFAM" id="SSF161098">
    <property type="entry name" value="MetI-like"/>
    <property type="match status" value="1"/>
</dbReference>